<evidence type="ECO:0000313" key="1">
    <source>
        <dbReference type="EMBL" id="MCP9600214.1"/>
    </source>
</evidence>
<reference evidence="1" key="2">
    <citation type="submission" date="2022-07" db="EMBL/GenBank/DDBJ databases">
        <title>Prevotella copri.</title>
        <authorList>
            <person name="Yang C."/>
        </authorList>
    </citation>
    <scope>NUCLEOTIDE SEQUENCE</scope>
    <source>
        <strain evidence="1">HF1476</strain>
    </source>
</reference>
<name>A0A3R6JZ34_9BACT</name>
<dbReference type="RefSeq" id="WP_119236496.1">
    <property type="nucleotide sequence ID" value="NZ_JANDWK010000021.1"/>
</dbReference>
<evidence type="ECO:0000313" key="3">
    <source>
        <dbReference type="Proteomes" id="UP000286211"/>
    </source>
</evidence>
<accession>A0A3R6JZ34</accession>
<dbReference type="EMBL" id="QRNB01000050">
    <property type="protein sequence ID" value="RHK09602.1"/>
    <property type="molecule type" value="Genomic_DNA"/>
</dbReference>
<protein>
    <submittedName>
        <fullName evidence="2">Uncharacterized protein</fullName>
    </submittedName>
</protein>
<evidence type="ECO:0000313" key="2">
    <source>
        <dbReference type="EMBL" id="RHK09602.1"/>
    </source>
</evidence>
<gene>
    <name evidence="2" type="ORF">DW079_09980</name>
    <name evidence="1" type="ORF">NNC55_09645</name>
</gene>
<dbReference type="Proteomes" id="UP000286211">
    <property type="component" value="Unassembled WGS sequence"/>
</dbReference>
<organism evidence="2 3">
    <name type="scientific">Segatella copri</name>
    <dbReference type="NCBI Taxonomy" id="165179"/>
    <lineage>
        <taxon>Bacteria</taxon>
        <taxon>Pseudomonadati</taxon>
        <taxon>Bacteroidota</taxon>
        <taxon>Bacteroidia</taxon>
        <taxon>Bacteroidales</taxon>
        <taxon>Prevotellaceae</taxon>
        <taxon>Segatella</taxon>
    </lineage>
</organism>
<dbReference type="AlphaFoldDB" id="A0A3R6JZ34"/>
<dbReference type="Proteomes" id="UP001204486">
    <property type="component" value="Unassembled WGS sequence"/>
</dbReference>
<comment type="caution">
    <text evidence="2">The sequence shown here is derived from an EMBL/GenBank/DDBJ whole genome shotgun (WGS) entry which is preliminary data.</text>
</comment>
<reference evidence="2 3" key="1">
    <citation type="submission" date="2018-08" db="EMBL/GenBank/DDBJ databases">
        <title>A genome reference for cultivated species of the human gut microbiota.</title>
        <authorList>
            <person name="Zou Y."/>
            <person name="Xue W."/>
            <person name="Luo G."/>
        </authorList>
    </citation>
    <scope>NUCLEOTIDE SEQUENCE [LARGE SCALE GENOMIC DNA]</scope>
    <source>
        <strain evidence="2 3">AF46-2NS</strain>
    </source>
</reference>
<proteinExistence type="predicted"/>
<sequence>MAVKKLRDIRKEMFAEMEQRLNVNRKPEDSFFYYHSSEDRIVLSHALFWVMTQNIRGHIAKEKYFLLLRQYQEEMLSAYLTESDEFPELLHYCNVIYNTLPMILRGVYNFSTDKDARRLGAICVVAGGYGGDIKEEKANELLDDIDFYYNKVKCRKIEQMLPTLNKLVVAEQQSWMGSM</sequence>
<dbReference type="EMBL" id="JANDWN010000023">
    <property type="protein sequence ID" value="MCP9600214.1"/>
    <property type="molecule type" value="Genomic_DNA"/>
</dbReference>